<dbReference type="Proteomes" id="UP000516764">
    <property type="component" value="Chromosome"/>
</dbReference>
<accession>A0A7L8AID4</accession>
<evidence type="ECO:0000313" key="3">
    <source>
        <dbReference type="EMBL" id="QOD61760.1"/>
    </source>
</evidence>
<dbReference type="PROSITE" id="PS51352">
    <property type="entry name" value="THIOREDOXIN_2"/>
    <property type="match status" value="1"/>
</dbReference>
<evidence type="ECO:0000256" key="1">
    <source>
        <dbReference type="SAM" id="Phobius"/>
    </source>
</evidence>
<dbReference type="CDD" id="cd02966">
    <property type="entry name" value="TlpA_like_family"/>
    <property type="match status" value="1"/>
</dbReference>
<dbReference type="RefSeq" id="WP_088352919.1">
    <property type="nucleotide sequence ID" value="NZ_CP061813.1"/>
</dbReference>
<name>A0A7L8AID4_9FLAO</name>
<keyword evidence="4" id="KW-1185">Reference proteome</keyword>
<dbReference type="KEGG" id="phal:H9I45_04755"/>
<dbReference type="GO" id="GO:0016209">
    <property type="term" value="F:antioxidant activity"/>
    <property type="evidence" value="ECO:0007669"/>
    <property type="project" value="InterPro"/>
</dbReference>
<sequence>MDKKSFWKGFAVGGVLLIATLTILYFKVFVQPDVSLQQVEVEKLDGTKTELAQYLGKPLVVNYWATWCRPCIKEFPYFEKVKQELGDDVNFIMISDESLEKINNFKTNNPYTFNFLRSKKSLGDYDIILRPTTYFYDAKGNLITKHTASLDVAKIKELIGKIK</sequence>
<evidence type="ECO:0000259" key="2">
    <source>
        <dbReference type="PROSITE" id="PS51352"/>
    </source>
</evidence>
<feature type="domain" description="Thioredoxin" evidence="2">
    <location>
        <begin position="30"/>
        <end position="163"/>
    </location>
</feature>
<evidence type="ECO:0000313" key="4">
    <source>
        <dbReference type="Proteomes" id="UP000516764"/>
    </source>
</evidence>
<dbReference type="Gene3D" id="3.40.30.10">
    <property type="entry name" value="Glutaredoxin"/>
    <property type="match status" value="1"/>
</dbReference>
<protein>
    <submittedName>
        <fullName evidence="3">TlpA family protein disulfide reductase</fullName>
    </submittedName>
</protein>
<dbReference type="EMBL" id="CP061813">
    <property type="protein sequence ID" value="QOD61760.1"/>
    <property type="molecule type" value="Genomic_DNA"/>
</dbReference>
<feature type="transmembrane region" description="Helical" evidence="1">
    <location>
        <begin position="6"/>
        <end position="26"/>
    </location>
</feature>
<dbReference type="PANTHER" id="PTHR42852">
    <property type="entry name" value="THIOL:DISULFIDE INTERCHANGE PROTEIN DSBE"/>
    <property type="match status" value="1"/>
</dbReference>
<dbReference type="AlphaFoldDB" id="A0A7L8AID4"/>
<dbReference type="GO" id="GO:0016491">
    <property type="term" value="F:oxidoreductase activity"/>
    <property type="evidence" value="ECO:0007669"/>
    <property type="project" value="InterPro"/>
</dbReference>
<dbReference type="InterPro" id="IPR036249">
    <property type="entry name" value="Thioredoxin-like_sf"/>
</dbReference>
<keyword evidence="1" id="KW-0812">Transmembrane</keyword>
<dbReference type="Pfam" id="PF00578">
    <property type="entry name" value="AhpC-TSA"/>
    <property type="match status" value="1"/>
</dbReference>
<organism evidence="3 4">
    <name type="scientific">Polaribacter haliotis</name>
    <dbReference type="NCBI Taxonomy" id="1888915"/>
    <lineage>
        <taxon>Bacteria</taxon>
        <taxon>Pseudomonadati</taxon>
        <taxon>Bacteroidota</taxon>
        <taxon>Flavobacteriia</taxon>
        <taxon>Flavobacteriales</taxon>
        <taxon>Flavobacteriaceae</taxon>
    </lineage>
</organism>
<dbReference type="InterPro" id="IPR000866">
    <property type="entry name" value="AhpC/TSA"/>
</dbReference>
<keyword evidence="1" id="KW-1133">Transmembrane helix</keyword>
<keyword evidence="1" id="KW-0472">Membrane</keyword>
<proteinExistence type="predicted"/>
<dbReference type="SUPFAM" id="SSF52833">
    <property type="entry name" value="Thioredoxin-like"/>
    <property type="match status" value="1"/>
</dbReference>
<reference evidence="3 4" key="1">
    <citation type="journal article" date="2016" name="Int. J. Syst. Evol. Microbiol.">
        <title>Polaribacter haliotis sp. nov., isolated from the gut of abalone Haliotis discus hannai.</title>
        <authorList>
            <person name="Kim Y.O."/>
            <person name="Park I.S."/>
            <person name="Park S."/>
            <person name="Nam B.H."/>
            <person name="Park J.M."/>
            <person name="Kim D.G."/>
            <person name="Yoon J.H."/>
        </authorList>
    </citation>
    <scope>NUCLEOTIDE SEQUENCE [LARGE SCALE GENOMIC DNA]</scope>
    <source>
        <strain evidence="3 4">KCTC 52418</strain>
    </source>
</reference>
<gene>
    <name evidence="3" type="ORF">H9I45_04755</name>
</gene>
<dbReference type="OrthoDB" id="9815205at2"/>
<dbReference type="InterPro" id="IPR013766">
    <property type="entry name" value="Thioredoxin_domain"/>
</dbReference>
<dbReference type="PANTHER" id="PTHR42852:SF13">
    <property type="entry name" value="PROTEIN DIPZ"/>
    <property type="match status" value="1"/>
</dbReference>
<dbReference type="InterPro" id="IPR050553">
    <property type="entry name" value="Thioredoxin_ResA/DsbE_sf"/>
</dbReference>